<protein>
    <submittedName>
        <fullName evidence="5">MurNAc alpha-1-phosphate uridylyltransferase</fullName>
    </submittedName>
</protein>
<evidence type="ECO:0000256" key="3">
    <source>
        <dbReference type="ARBA" id="ARBA00022842"/>
    </source>
</evidence>
<dbReference type="PANTHER" id="PTHR43584:SF8">
    <property type="entry name" value="N-ACETYLMURAMATE ALPHA-1-PHOSPHATE URIDYLYLTRANSFERASE"/>
    <property type="match status" value="1"/>
</dbReference>
<dbReference type="InterPro" id="IPR029044">
    <property type="entry name" value="Nucleotide-diphossugar_trans"/>
</dbReference>
<keyword evidence="2 5" id="KW-0548">Nucleotidyltransferase</keyword>
<dbReference type="Gene3D" id="3.90.550.10">
    <property type="entry name" value="Spore Coat Polysaccharide Biosynthesis Protein SpsA, Chain A"/>
    <property type="match status" value="1"/>
</dbReference>
<dbReference type="AlphaFoldDB" id="A0A1G8NJJ8"/>
<evidence type="ECO:0000256" key="2">
    <source>
        <dbReference type="ARBA" id="ARBA00022695"/>
    </source>
</evidence>
<evidence type="ECO:0000313" key="5">
    <source>
        <dbReference type="EMBL" id="SDI80335.1"/>
    </source>
</evidence>
<gene>
    <name evidence="5" type="ORF">SAMN05421850_105231</name>
</gene>
<keyword evidence="1 5" id="KW-0808">Transferase</keyword>
<dbReference type="GO" id="GO:0016779">
    <property type="term" value="F:nucleotidyltransferase activity"/>
    <property type="evidence" value="ECO:0007669"/>
    <property type="project" value="UniProtKB-KW"/>
</dbReference>
<keyword evidence="6" id="KW-1185">Reference proteome</keyword>
<accession>A0A1G8NJJ8</accession>
<dbReference type="Proteomes" id="UP000199340">
    <property type="component" value="Unassembled WGS sequence"/>
</dbReference>
<feature type="domain" description="MobA-like NTP transferase" evidence="4">
    <location>
        <begin position="10"/>
        <end position="135"/>
    </location>
</feature>
<evidence type="ECO:0000313" key="6">
    <source>
        <dbReference type="Proteomes" id="UP000199340"/>
    </source>
</evidence>
<reference evidence="5 6" key="1">
    <citation type="submission" date="2016-10" db="EMBL/GenBank/DDBJ databases">
        <authorList>
            <person name="de Groot N.N."/>
        </authorList>
    </citation>
    <scope>NUCLEOTIDE SEQUENCE [LARGE SCALE GENOMIC DNA]</scope>
    <source>
        <strain evidence="5 6">DSM 28010</strain>
    </source>
</reference>
<organism evidence="5 6">
    <name type="scientific">Lutimaribacter saemankumensis</name>
    <dbReference type="NCBI Taxonomy" id="490829"/>
    <lineage>
        <taxon>Bacteria</taxon>
        <taxon>Pseudomonadati</taxon>
        <taxon>Pseudomonadota</taxon>
        <taxon>Alphaproteobacteria</taxon>
        <taxon>Rhodobacterales</taxon>
        <taxon>Roseobacteraceae</taxon>
        <taxon>Lutimaribacter</taxon>
    </lineage>
</organism>
<dbReference type="InterPro" id="IPR050065">
    <property type="entry name" value="GlmU-like"/>
</dbReference>
<evidence type="ECO:0000256" key="1">
    <source>
        <dbReference type="ARBA" id="ARBA00022679"/>
    </source>
</evidence>
<dbReference type="OrthoDB" id="9788272at2"/>
<dbReference type="SUPFAM" id="SSF53448">
    <property type="entry name" value="Nucleotide-diphospho-sugar transferases"/>
    <property type="match status" value="1"/>
</dbReference>
<sequence>MRNRPDSVMLFAAGFGTRMGALTRDRPKPLIEVAGRALLDHALDMVREAGVPRAVANAHYLADQIDAHLRGTGVAVSHESPDILETGGGLRHALGLLGDGPVFTMNTDAVWRGPNPLSLLAEAWDPERMDALLVTIPAENAVGHNGKGDFLMDDSGRLTRGPGNIYGGAQIIKTDLLHDVRETAFSLNLLWDRMLESGRLCGIRYPGQWCDVGRPEGIALAKAMIGGDHV</sequence>
<dbReference type="Pfam" id="PF12804">
    <property type="entry name" value="NTP_transf_3"/>
    <property type="match status" value="1"/>
</dbReference>
<name>A0A1G8NJJ8_9RHOB</name>
<evidence type="ECO:0000259" key="4">
    <source>
        <dbReference type="Pfam" id="PF12804"/>
    </source>
</evidence>
<proteinExistence type="predicted"/>
<dbReference type="RefSeq" id="WP_090028834.1">
    <property type="nucleotide sequence ID" value="NZ_FNEB01000005.1"/>
</dbReference>
<dbReference type="PANTHER" id="PTHR43584">
    <property type="entry name" value="NUCLEOTIDYL TRANSFERASE"/>
    <property type="match status" value="1"/>
</dbReference>
<dbReference type="EMBL" id="FNEB01000005">
    <property type="protein sequence ID" value="SDI80335.1"/>
    <property type="molecule type" value="Genomic_DNA"/>
</dbReference>
<dbReference type="STRING" id="490829.SAMN05421850_105231"/>
<keyword evidence="3" id="KW-0460">Magnesium</keyword>
<dbReference type="InterPro" id="IPR025877">
    <property type="entry name" value="MobA-like_NTP_Trfase"/>
</dbReference>
<dbReference type="CDD" id="cd06422">
    <property type="entry name" value="NTP_transferase_like_1"/>
    <property type="match status" value="1"/>
</dbReference>